<protein>
    <submittedName>
        <fullName evidence="2">Uncharacterized protein</fullName>
    </submittedName>
</protein>
<dbReference type="EMBL" id="CAFZ01000021">
    <property type="protein sequence ID" value="CCA67889.1"/>
    <property type="molecule type" value="Genomic_DNA"/>
</dbReference>
<dbReference type="OrthoDB" id="2351920at2759"/>
<dbReference type="AlphaFoldDB" id="G4T976"/>
<dbReference type="InParanoid" id="G4T976"/>
<name>G4T976_SERID</name>
<organism evidence="2 3">
    <name type="scientific">Serendipita indica (strain DSM 11827)</name>
    <name type="common">Root endophyte fungus</name>
    <name type="synonym">Piriformospora indica</name>
    <dbReference type="NCBI Taxonomy" id="1109443"/>
    <lineage>
        <taxon>Eukaryota</taxon>
        <taxon>Fungi</taxon>
        <taxon>Dikarya</taxon>
        <taxon>Basidiomycota</taxon>
        <taxon>Agaricomycotina</taxon>
        <taxon>Agaricomycetes</taxon>
        <taxon>Sebacinales</taxon>
        <taxon>Serendipitaceae</taxon>
        <taxon>Serendipita</taxon>
    </lineage>
</organism>
<gene>
    <name evidence="2" type="ORF">PIIN_01710</name>
</gene>
<evidence type="ECO:0000256" key="1">
    <source>
        <dbReference type="SAM" id="MobiDB-lite"/>
    </source>
</evidence>
<dbReference type="Proteomes" id="UP000007148">
    <property type="component" value="Unassembled WGS sequence"/>
</dbReference>
<feature type="region of interest" description="Disordered" evidence="1">
    <location>
        <begin position="119"/>
        <end position="174"/>
    </location>
</feature>
<comment type="caution">
    <text evidence="2">The sequence shown here is derived from an EMBL/GenBank/DDBJ whole genome shotgun (WGS) entry which is preliminary data.</text>
</comment>
<dbReference type="OMA" id="LTFCYLH"/>
<dbReference type="eggNOG" id="ENOG502SETS">
    <property type="taxonomic scope" value="Eukaryota"/>
</dbReference>
<evidence type="ECO:0000313" key="3">
    <source>
        <dbReference type="Proteomes" id="UP000007148"/>
    </source>
</evidence>
<reference evidence="2 3" key="1">
    <citation type="journal article" date="2011" name="PLoS Pathog.">
        <title>Endophytic Life Strategies Decoded by Genome and Transcriptome Analyses of the Mutualistic Root Symbiont Piriformospora indica.</title>
        <authorList>
            <person name="Zuccaro A."/>
            <person name="Lahrmann U."/>
            <person name="Guldener U."/>
            <person name="Langen G."/>
            <person name="Pfiffi S."/>
            <person name="Biedenkopf D."/>
            <person name="Wong P."/>
            <person name="Samans B."/>
            <person name="Grimm C."/>
            <person name="Basiewicz M."/>
            <person name="Murat C."/>
            <person name="Martin F."/>
            <person name="Kogel K.H."/>
        </authorList>
    </citation>
    <scope>NUCLEOTIDE SEQUENCE [LARGE SCALE GENOMIC DNA]</scope>
    <source>
        <strain evidence="2 3">DSM 11827</strain>
    </source>
</reference>
<accession>G4T976</accession>
<sequence>MTEAEIDSLDRWDESDYWDFAISDEELQIPSYMIPPNPDDTECLPSNVHISYPYGDPTRLTHPSAQANRIIDPNSRAMYDETGGVGSNVNVGMLWKDLALDILLPTDPIKEEALRAAKARKLANGVQSDGDESEDYNHDLDPEEDTSALPEEQTFEEEEGEEHAQTPEGSDESD</sequence>
<proteinExistence type="predicted"/>
<dbReference type="HOGENOM" id="CLU_120613_0_0_1"/>
<evidence type="ECO:0000313" key="2">
    <source>
        <dbReference type="EMBL" id="CCA67889.1"/>
    </source>
</evidence>
<keyword evidence="3" id="KW-1185">Reference proteome</keyword>